<dbReference type="PANTHER" id="PTHR11922:SF2">
    <property type="entry name" value="GMP SYNTHASE [GLUTAMINE-HYDROLYZING]"/>
    <property type="match status" value="1"/>
</dbReference>
<dbReference type="Pfam" id="PF00958">
    <property type="entry name" value="GMP_synt_C"/>
    <property type="match status" value="1"/>
</dbReference>
<comment type="subunit">
    <text evidence="9">Homodimer.</text>
</comment>
<evidence type="ECO:0000256" key="6">
    <source>
        <dbReference type="ARBA" id="ARBA00022755"/>
    </source>
</evidence>
<dbReference type="FunFam" id="3.40.50.620:FF:000001">
    <property type="entry name" value="GMP synthase [glutamine-hydrolyzing]"/>
    <property type="match status" value="1"/>
</dbReference>
<dbReference type="GO" id="GO:0003921">
    <property type="term" value="F:GMP synthase activity"/>
    <property type="evidence" value="ECO:0007669"/>
    <property type="project" value="InterPro"/>
</dbReference>
<dbReference type="Pfam" id="PF00117">
    <property type="entry name" value="GATase"/>
    <property type="match status" value="1"/>
</dbReference>
<dbReference type="FunFam" id="3.30.300.10:FF:000002">
    <property type="entry name" value="GMP synthase [glutamine-hydrolyzing]"/>
    <property type="match status" value="1"/>
</dbReference>
<dbReference type="NCBIfam" id="TIGR00884">
    <property type="entry name" value="guaA_Cterm"/>
    <property type="match status" value="1"/>
</dbReference>
<feature type="active site" evidence="9">
    <location>
        <position position="167"/>
    </location>
</feature>
<proteinExistence type="inferred from homology"/>
<dbReference type="PRINTS" id="PR00097">
    <property type="entry name" value="ANTSNTHASEII"/>
</dbReference>
<dbReference type="InterPro" id="IPR029062">
    <property type="entry name" value="Class_I_gatase-like"/>
</dbReference>
<organism evidence="12 13">
    <name type="scientific">Hydrogenobacter hydrogenophilus</name>
    <dbReference type="NCBI Taxonomy" id="35835"/>
    <lineage>
        <taxon>Bacteria</taxon>
        <taxon>Pseudomonadati</taxon>
        <taxon>Aquificota</taxon>
        <taxon>Aquificia</taxon>
        <taxon>Aquificales</taxon>
        <taxon>Aquificaceae</taxon>
        <taxon>Hydrogenobacter</taxon>
    </lineage>
</organism>
<comment type="function">
    <text evidence="1 9">Catalyzes the synthesis of GMP from XMP.</text>
</comment>
<keyword evidence="7 9" id="KW-0067">ATP-binding</keyword>
<dbReference type="RefSeq" id="WP_096602096.1">
    <property type="nucleotide sequence ID" value="NZ_OBEN01000005.1"/>
</dbReference>
<dbReference type="PRINTS" id="PR00096">
    <property type="entry name" value="GATASE"/>
</dbReference>
<feature type="active site" evidence="9">
    <location>
        <position position="169"/>
    </location>
</feature>
<dbReference type="Gene3D" id="3.30.300.10">
    <property type="match status" value="1"/>
</dbReference>
<dbReference type="AlphaFoldDB" id="A0A285NZK3"/>
<dbReference type="OrthoDB" id="9802219at2"/>
<dbReference type="Gene3D" id="3.40.50.880">
    <property type="match status" value="1"/>
</dbReference>
<feature type="binding site" evidence="10">
    <location>
        <begin position="221"/>
        <end position="227"/>
    </location>
    <ligand>
        <name>ATP</name>
        <dbReference type="ChEBI" id="CHEBI:30616"/>
    </ligand>
</feature>
<dbReference type="GO" id="GO:0005524">
    <property type="term" value="F:ATP binding"/>
    <property type="evidence" value="ECO:0007669"/>
    <property type="project" value="UniProtKB-UniRule"/>
</dbReference>
<dbReference type="Gene3D" id="3.40.50.620">
    <property type="entry name" value="HUPs"/>
    <property type="match status" value="1"/>
</dbReference>
<dbReference type="SUPFAM" id="SSF52317">
    <property type="entry name" value="Class I glutamine amidotransferase-like"/>
    <property type="match status" value="1"/>
</dbReference>
<feature type="active site" description="Nucleophile" evidence="9">
    <location>
        <position position="82"/>
    </location>
</feature>
<dbReference type="InterPro" id="IPR004739">
    <property type="entry name" value="GMP_synth_GATase"/>
</dbReference>
<dbReference type="NCBIfam" id="NF000848">
    <property type="entry name" value="PRK00074.1"/>
    <property type="match status" value="1"/>
</dbReference>
<dbReference type="HAMAP" id="MF_00344">
    <property type="entry name" value="GMP_synthase"/>
    <property type="match status" value="1"/>
</dbReference>
<evidence type="ECO:0000256" key="2">
    <source>
        <dbReference type="ARBA" id="ARBA00005153"/>
    </source>
</evidence>
<dbReference type="InterPro" id="IPR022310">
    <property type="entry name" value="NAD/GMP_synthase"/>
</dbReference>
<evidence type="ECO:0000256" key="4">
    <source>
        <dbReference type="ARBA" id="ARBA00022741"/>
    </source>
</evidence>
<dbReference type="PROSITE" id="PS51553">
    <property type="entry name" value="GMPS_ATP_PPASE"/>
    <property type="match status" value="1"/>
</dbReference>
<evidence type="ECO:0000313" key="13">
    <source>
        <dbReference type="Proteomes" id="UP000218627"/>
    </source>
</evidence>
<dbReference type="Pfam" id="PF02540">
    <property type="entry name" value="NAD_synthase"/>
    <property type="match status" value="1"/>
</dbReference>
<keyword evidence="8 9" id="KW-0315">Glutamine amidotransferase</keyword>
<dbReference type="SUPFAM" id="SSF54810">
    <property type="entry name" value="GMP synthetase C-terminal dimerisation domain"/>
    <property type="match status" value="1"/>
</dbReference>
<evidence type="ECO:0000256" key="5">
    <source>
        <dbReference type="ARBA" id="ARBA00022749"/>
    </source>
</evidence>
<dbReference type="CDD" id="cd01997">
    <property type="entry name" value="GMP_synthase_C"/>
    <property type="match status" value="1"/>
</dbReference>
<dbReference type="PROSITE" id="PS51273">
    <property type="entry name" value="GATASE_TYPE_1"/>
    <property type="match status" value="1"/>
</dbReference>
<evidence type="ECO:0000259" key="11">
    <source>
        <dbReference type="PROSITE" id="PS51553"/>
    </source>
</evidence>
<accession>A0A285NZK3</accession>
<keyword evidence="4 9" id="KW-0547">Nucleotide-binding</keyword>
<dbReference type="CDD" id="cd01742">
    <property type="entry name" value="GATase1_GMP_Synthase"/>
    <property type="match status" value="1"/>
</dbReference>
<keyword evidence="13" id="KW-1185">Reference proteome</keyword>
<comment type="catalytic activity">
    <reaction evidence="9">
        <text>XMP + L-glutamine + ATP + H2O = GMP + L-glutamate + AMP + diphosphate + 2 H(+)</text>
        <dbReference type="Rhea" id="RHEA:11680"/>
        <dbReference type="ChEBI" id="CHEBI:15377"/>
        <dbReference type="ChEBI" id="CHEBI:15378"/>
        <dbReference type="ChEBI" id="CHEBI:29985"/>
        <dbReference type="ChEBI" id="CHEBI:30616"/>
        <dbReference type="ChEBI" id="CHEBI:33019"/>
        <dbReference type="ChEBI" id="CHEBI:57464"/>
        <dbReference type="ChEBI" id="CHEBI:58115"/>
        <dbReference type="ChEBI" id="CHEBI:58359"/>
        <dbReference type="ChEBI" id="CHEBI:456215"/>
        <dbReference type="EC" id="6.3.5.2"/>
    </reaction>
</comment>
<keyword evidence="3 9" id="KW-0436">Ligase</keyword>
<dbReference type="SUPFAM" id="SSF52402">
    <property type="entry name" value="Adenine nucleotide alpha hydrolases-like"/>
    <property type="match status" value="1"/>
</dbReference>
<dbReference type="UniPathway" id="UPA00189">
    <property type="reaction ID" value="UER00296"/>
</dbReference>
<dbReference type="FunFam" id="3.40.50.880:FF:000001">
    <property type="entry name" value="GMP synthase [glutamine-hydrolyzing]"/>
    <property type="match status" value="1"/>
</dbReference>
<name>A0A285NZK3_9AQUI</name>
<dbReference type="InterPro" id="IPR025777">
    <property type="entry name" value="GMPS_ATP_PPase_dom"/>
</dbReference>
<dbReference type="NCBIfam" id="TIGR00888">
    <property type="entry name" value="guaA_Nterm"/>
    <property type="match status" value="1"/>
</dbReference>
<dbReference type="Proteomes" id="UP000218627">
    <property type="component" value="Unassembled WGS sequence"/>
</dbReference>
<dbReference type="InterPro" id="IPR014729">
    <property type="entry name" value="Rossmann-like_a/b/a_fold"/>
</dbReference>
<keyword evidence="5 9" id="KW-0332">GMP biosynthesis</keyword>
<evidence type="ECO:0000256" key="9">
    <source>
        <dbReference type="HAMAP-Rule" id="MF_00344"/>
    </source>
</evidence>
<evidence type="ECO:0000256" key="3">
    <source>
        <dbReference type="ARBA" id="ARBA00022598"/>
    </source>
</evidence>
<dbReference type="PANTHER" id="PTHR11922">
    <property type="entry name" value="GMP SYNTHASE-RELATED"/>
    <property type="match status" value="1"/>
</dbReference>
<reference evidence="13" key="1">
    <citation type="submission" date="2017-09" db="EMBL/GenBank/DDBJ databases">
        <authorList>
            <person name="Varghese N."/>
            <person name="Submissions S."/>
        </authorList>
    </citation>
    <scope>NUCLEOTIDE SEQUENCE [LARGE SCALE GENOMIC DNA]</scope>
    <source>
        <strain evidence="13">DSM 2913</strain>
    </source>
</reference>
<dbReference type="EC" id="6.3.5.2" evidence="9"/>
<evidence type="ECO:0000256" key="1">
    <source>
        <dbReference type="ARBA" id="ARBA00002332"/>
    </source>
</evidence>
<evidence type="ECO:0000256" key="7">
    <source>
        <dbReference type="ARBA" id="ARBA00022840"/>
    </source>
</evidence>
<feature type="domain" description="GMPS ATP-PPase" evidence="11">
    <location>
        <begin position="194"/>
        <end position="382"/>
    </location>
</feature>
<evidence type="ECO:0000256" key="10">
    <source>
        <dbReference type="PROSITE-ProRule" id="PRU00886"/>
    </source>
</evidence>
<gene>
    <name evidence="9" type="primary">guaA</name>
    <name evidence="12" type="ORF">SAMN06265353_1053</name>
</gene>
<dbReference type="GO" id="GO:0005829">
    <property type="term" value="C:cytosol"/>
    <property type="evidence" value="ECO:0007669"/>
    <property type="project" value="TreeGrafter"/>
</dbReference>
<comment type="pathway">
    <text evidence="2 9">Purine metabolism; GMP biosynthesis; GMP from XMP (L-Gln route): step 1/1.</text>
</comment>
<dbReference type="InterPro" id="IPR022955">
    <property type="entry name" value="GMP_synthase"/>
</dbReference>
<evidence type="ECO:0000313" key="12">
    <source>
        <dbReference type="EMBL" id="SNZ14363.1"/>
    </source>
</evidence>
<dbReference type="InterPro" id="IPR017926">
    <property type="entry name" value="GATASE"/>
</dbReference>
<protein>
    <recommendedName>
        <fullName evidence="9">GMP synthase [glutamine-hydrolyzing]</fullName>
        <ecNumber evidence="9">6.3.5.2</ecNumber>
    </recommendedName>
    <alternativeName>
        <fullName evidence="9">GMP synthetase</fullName>
    </alternativeName>
    <alternativeName>
        <fullName evidence="9">Glutamine amidotransferase</fullName>
    </alternativeName>
</protein>
<sequence length="507" mass="57287">MQRRPAIILNFGSQYVQLIARRIRELGIYSEILPFNTKAEEILKRDPYCVILSGGPASVYEPSAPLPDEDIYHLGIPLLGICYGLQAMVYQLGGVVERAVKQEYGRAKLTVIKDDPLFYGLPKEFDVWMSHADKVVSLPEGFEVLASSENSPNAVIKKGKLYGIQFHPEVAHTTYGREIFHNFLYRVCNAQKNWEVGDLVEEKLQEIRDTVKEGKVICALSGGVDSTVAAVLTHRAIGDRLECIFVDHGLLRKGEVQEVESYFRSLSLPFRKVNASELFLSRLKGVEDPEEKRKIVGRTFIEVFEKEAERSGAEYLLQGTLYPDVVESAGIPGAKVIKTHHNVGGLPEKLGLKLLEPLKELFKDEVRQIGKKLGIPDELLQRHPFPGPGLSIRILGEVKEEDLEILREADYIFIEELKRWGLYNKVWQAFAVLLPIKSVGVMGDVRTYERVVALRAVDSSDGMTADWSRLPYDFLDHVMRRIINEVKGINRVVYDISSKPPATIEWE</sequence>
<evidence type="ECO:0000256" key="8">
    <source>
        <dbReference type="ARBA" id="ARBA00022962"/>
    </source>
</evidence>
<dbReference type="EMBL" id="OBEN01000005">
    <property type="protein sequence ID" value="SNZ14363.1"/>
    <property type="molecule type" value="Genomic_DNA"/>
</dbReference>
<dbReference type="InterPro" id="IPR001674">
    <property type="entry name" value="GMP_synth_C"/>
</dbReference>
<keyword evidence="6 9" id="KW-0658">Purine biosynthesis</keyword>